<dbReference type="PANTHER" id="PTHR34570">
    <property type="entry name" value="OS03G0593100 PROTEIN"/>
    <property type="match status" value="1"/>
</dbReference>
<protein>
    <submittedName>
        <fullName evidence="1">Uncharacterized protein</fullName>
    </submittedName>
</protein>
<proteinExistence type="predicted"/>
<accession>A0ABR1ZDA6</accession>
<dbReference type="EMBL" id="JBBPBN010001438">
    <property type="protein sequence ID" value="KAK8478253.1"/>
    <property type="molecule type" value="Genomic_DNA"/>
</dbReference>
<evidence type="ECO:0000313" key="1">
    <source>
        <dbReference type="EMBL" id="KAK8478253.1"/>
    </source>
</evidence>
<dbReference type="Proteomes" id="UP001396334">
    <property type="component" value="Unassembled WGS sequence"/>
</dbReference>
<reference evidence="1 2" key="1">
    <citation type="journal article" date="2024" name="G3 (Bethesda)">
        <title>Genome assembly of Hibiscus sabdariffa L. provides insights into metabolisms of medicinal natural products.</title>
        <authorList>
            <person name="Kim T."/>
        </authorList>
    </citation>
    <scope>NUCLEOTIDE SEQUENCE [LARGE SCALE GENOMIC DNA]</scope>
    <source>
        <strain evidence="1">TK-2024</strain>
        <tissue evidence="1">Old leaves</tissue>
    </source>
</reference>
<organism evidence="1 2">
    <name type="scientific">Hibiscus sabdariffa</name>
    <name type="common">roselle</name>
    <dbReference type="NCBI Taxonomy" id="183260"/>
    <lineage>
        <taxon>Eukaryota</taxon>
        <taxon>Viridiplantae</taxon>
        <taxon>Streptophyta</taxon>
        <taxon>Embryophyta</taxon>
        <taxon>Tracheophyta</taxon>
        <taxon>Spermatophyta</taxon>
        <taxon>Magnoliopsida</taxon>
        <taxon>eudicotyledons</taxon>
        <taxon>Gunneridae</taxon>
        <taxon>Pentapetalae</taxon>
        <taxon>rosids</taxon>
        <taxon>malvids</taxon>
        <taxon>Malvales</taxon>
        <taxon>Malvaceae</taxon>
        <taxon>Malvoideae</taxon>
        <taxon>Hibiscus</taxon>
    </lineage>
</organism>
<dbReference type="PANTHER" id="PTHR34570:SF12">
    <property type="entry name" value="EXPRESSED PROTEIN"/>
    <property type="match status" value="1"/>
</dbReference>
<name>A0ABR1ZDA6_9ROSI</name>
<comment type="caution">
    <text evidence="1">The sequence shown here is derived from an EMBL/GenBank/DDBJ whole genome shotgun (WGS) entry which is preliminary data.</text>
</comment>
<keyword evidence="2" id="KW-1185">Reference proteome</keyword>
<gene>
    <name evidence="1" type="ORF">V6N11_037087</name>
</gene>
<evidence type="ECO:0000313" key="2">
    <source>
        <dbReference type="Proteomes" id="UP001396334"/>
    </source>
</evidence>
<sequence length="132" mass="15204">MGNPNEPTVMQSSIALLQERFKQLKRMKEKRERDELVLLKRLQQEQEEPSPKQLAYSYGSPSGFLFFHFLPVVAVAHQGSGFGCMEAPFFARFLPTVSDTTCSMLVSQNRFHDWDLNLNLNDDQRVDTSLHL</sequence>